<dbReference type="PANTHER" id="PTHR31449:SF3">
    <property type="entry name" value="UPF0598 PROTEIN C8ORF82"/>
    <property type="match status" value="1"/>
</dbReference>
<accession>A0A1Y2GZS8</accession>
<dbReference type="InParanoid" id="A0A1Y2GZS8"/>
<comment type="similarity">
    <text evidence="1">Belongs to the UPF0598 family.</text>
</comment>
<dbReference type="OrthoDB" id="10260024at2759"/>
<dbReference type="Proteomes" id="UP000193648">
    <property type="component" value="Unassembled WGS sequence"/>
</dbReference>
<comment type="caution">
    <text evidence="2">The sequence shown here is derived from an EMBL/GenBank/DDBJ whole genome shotgun (WGS) entry which is preliminary data.</text>
</comment>
<dbReference type="STRING" id="64571.A0A1Y2GZS8"/>
<dbReference type="GeneID" id="33564651"/>
<sequence length="248" mass="28417">MLLIAHASWPTRLHKYISYPLTGIGACTQRAFSQQIFCLQQDKQHHHLSLEESPRSMYDRGHQPDPDELRRLLTKGIRAYFYFIDVHGQVFLQDTNPKNFTSCYKDPKFLDFFLRRIKPNSSPFFSEYAWQSPCGKEINFVESADTPLVFHGFQDGNLLWAGTQRTPFLPEKLCVSASTGRIYHPLPPSLQIAIPSSSTDMNANKRSEWHRGCTLGLIKSSLVLSEFAADLDEDSVVWQGTRHLLKKV</sequence>
<gene>
    <name evidence="2" type="ORF">BCR41DRAFT_345935</name>
</gene>
<proteinExistence type="inferred from homology"/>
<name>A0A1Y2GZS8_9FUNG</name>
<dbReference type="RefSeq" id="XP_021885510.1">
    <property type="nucleotide sequence ID" value="XM_022022807.1"/>
</dbReference>
<keyword evidence="3" id="KW-1185">Reference proteome</keyword>
<evidence type="ECO:0000256" key="1">
    <source>
        <dbReference type="ARBA" id="ARBA00006322"/>
    </source>
</evidence>
<protein>
    <submittedName>
        <fullName evidence="2">Uncharacterized protein</fullName>
    </submittedName>
</protein>
<evidence type="ECO:0000313" key="2">
    <source>
        <dbReference type="EMBL" id="ORZ27807.1"/>
    </source>
</evidence>
<evidence type="ECO:0000313" key="3">
    <source>
        <dbReference type="Proteomes" id="UP000193648"/>
    </source>
</evidence>
<dbReference type="AlphaFoldDB" id="A0A1Y2GZS8"/>
<reference evidence="2 3" key="1">
    <citation type="submission" date="2016-07" db="EMBL/GenBank/DDBJ databases">
        <title>Pervasive Adenine N6-methylation of Active Genes in Fungi.</title>
        <authorList>
            <consortium name="DOE Joint Genome Institute"/>
            <person name="Mondo S.J."/>
            <person name="Dannebaum R.O."/>
            <person name="Kuo R.C."/>
            <person name="Labutti K."/>
            <person name="Haridas S."/>
            <person name="Kuo A."/>
            <person name="Salamov A."/>
            <person name="Ahrendt S.R."/>
            <person name="Lipzen A."/>
            <person name="Sullivan W."/>
            <person name="Andreopoulos W.B."/>
            <person name="Clum A."/>
            <person name="Lindquist E."/>
            <person name="Daum C."/>
            <person name="Ramamoorthy G.K."/>
            <person name="Gryganskyi A."/>
            <person name="Culley D."/>
            <person name="Magnuson J.K."/>
            <person name="James T.Y."/>
            <person name="O'Malley M.A."/>
            <person name="Stajich J.E."/>
            <person name="Spatafora J.W."/>
            <person name="Visel A."/>
            <person name="Grigoriev I.V."/>
        </authorList>
    </citation>
    <scope>NUCLEOTIDE SEQUENCE [LARGE SCALE GENOMIC DNA]</scope>
    <source>
        <strain evidence="2 3">NRRL 3116</strain>
    </source>
</reference>
<dbReference type="InterPro" id="IPR028108">
    <property type="entry name" value="DUF4505"/>
</dbReference>
<dbReference type="EMBL" id="MCFF01000003">
    <property type="protein sequence ID" value="ORZ27807.1"/>
    <property type="molecule type" value="Genomic_DNA"/>
</dbReference>
<organism evidence="2 3">
    <name type="scientific">Lobosporangium transversale</name>
    <dbReference type="NCBI Taxonomy" id="64571"/>
    <lineage>
        <taxon>Eukaryota</taxon>
        <taxon>Fungi</taxon>
        <taxon>Fungi incertae sedis</taxon>
        <taxon>Mucoromycota</taxon>
        <taxon>Mortierellomycotina</taxon>
        <taxon>Mortierellomycetes</taxon>
        <taxon>Mortierellales</taxon>
        <taxon>Mortierellaceae</taxon>
        <taxon>Lobosporangium</taxon>
    </lineage>
</organism>
<dbReference type="PANTHER" id="PTHR31449">
    <property type="entry name" value="UPF0598 PROTEIN C8ORF82"/>
    <property type="match status" value="1"/>
</dbReference>
<dbReference type="Pfam" id="PF14956">
    <property type="entry name" value="DUF4505"/>
    <property type="match status" value="1"/>
</dbReference>